<dbReference type="InterPro" id="IPR027791">
    <property type="entry name" value="Galactosyl_T_C"/>
</dbReference>
<dbReference type="RefSeq" id="XP_022657067.1">
    <property type="nucleotide sequence ID" value="XM_022801332.1"/>
</dbReference>
<dbReference type="GO" id="GO:0005975">
    <property type="term" value="P:carbohydrate metabolic process"/>
    <property type="evidence" value="ECO:0007669"/>
    <property type="project" value="InterPro"/>
</dbReference>
<evidence type="ECO:0000256" key="10">
    <source>
        <dbReference type="ARBA" id="ARBA00023180"/>
    </source>
</evidence>
<dbReference type="SUPFAM" id="SSF53448">
    <property type="entry name" value="Nucleotide-diphospho-sugar transferases"/>
    <property type="match status" value="1"/>
</dbReference>
<dbReference type="GeneID" id="111248646"/>
<dbReference type="EC" id="2.4.1.-" evidence="11"/>
<evidence type="ECO:0000256" key="3">
    <source>
        <dbReference type="ARBA" id="ARBA00005735"/>
    </source>
</evidence>
<dbReference type="InterPro" id="IPR003859">
    <property type="entry name" value="Galactosyl_T"/>
</dbReference>
<evidence type="ECO:0000256" key="6">
    <source>
        <dbReference type="ARBA" id="ARBA00022692"/>
    </source>
</evidence>
<dbReference type="GO" id="GO:0030166">
    <property type="term" value="P:proteoglycan biosynthetic process"/>
    <property type="evidence" value="ECO:0007669"/>
    <property type="project" value="TreeGrafter"/>
</dbReference>
<dbReference type="KEGG" id="vde:111248646"/>
<dbReference type="OMA" id="NWLFVCG"/>
<comment type="similarity">
    <text evidence="3 11">Belongs to the glycosyltransferase 7 family.</text>
</comment>
<dbReference type="Pfam" id="PF02709">
    <property type="entry name" value="Glyco_transf_7C"/>
    <property type="match status" value="1"/>
</dbReference>
<comment type="subcellular location">
    <subcellularLocation>
        <location evidence="1 11">Membrane</location>
        <topology evidence="1 11">Single-pass type II membrane protein</topology>
    </subcellularLocation>
</comment>
<dbReference type="PANTHER" id="PTHR19300">
    <property type="entry name" value="BETA-1,4-GALACTOSYLTRANSFERASE"/>
    <property type="match status" value="1"/>
</dbReference>
<protein>
    <recommendedName>
        <fullName evidence="11">Beta-1,4-N-acetylgalactosaminyltransferase</fullName>
        <ecNumber evidence="11">2.4.1.-</ecNumber>
    </recommendedName>
    <alternativeName>
        <fullName evidence="11">Beta-4-GalNAcT</fullName>
    </alternativeName>
</protein>
<evidence type="ECO:0000256" key="4">
    <source>
        <dbReference type="ARBA" id="ARBA00022676"/>
    </source>
</evidence>
<keyword evidence="6 11" id="KW-0812">Transmembrane</keyword>
<evidence type="ECO:0000256" key="9">
    <source>
        <dbReference type="ARBA" id="ARBA00023136"/>
    </source>
</evidence>
<dbReference type="GO" id="GO:0005794">
    <property type="term" value="C:Golgi apparatus"/>
    <property type="evidence" value="ECO:0007669"/>
    <property type="project" value="TreeGrafter"/>
</dbReference>
<dbReference type="GO" id="GO:0046525">
    <property type="term" value="F:xylosylprotein 4-beta-galactosyltransferase activity"/>
    <property type="evidence" value="ECO:0007669"/>
    <property type="project" value="TreeGrafter"/>
</dbReference>
<dbReference type="Gene3D" id="3.90.550.10">
    <property type="entry name" value="Spore Coat Polysaccharide Biosynthesis Protein SpsA, Chain A"/>
    <property type="match status" value="1"/>
</dbReference>
<accession>A0A7M7JTX9</accession>
<dbReference type="InParanoid" id="A0A7M7JTX9"/>
<keyword evidence="9 11" id="KW-0472">Membrane</keyword>
<reference evidence="14" key="1">
    <citation type="submission" date="2021-01" db="UniProtKB">
        <authorList>
            <consortium name="EnsemblMetazoa"/>
        </authorList>
    </citation>
    <scope>IDENTIFICATION</scope>
</reference>
<feature type="transmembrane region" description="Helical" evidence="11">
    <location>
        <begin position="35"/>
        <end position="56"/>
    </location>
</feature>
<dbReference type="RefSeq" id="XP_022657066.1">
    <property type="nucleotide sequence ID" value="XM_022801331.1"/>
</dbReference>
<dbReference type="InterPro" id="IPR029044">
    <property type="entry name" value="Nucleotide-diphossugar_trans"/>
</dbReference>
<name>A0A7M7JTX9_VARDE</name>
<comment type="function">
    <text evidence="11">Catalyzes the transfer of galactose onto proteins or lipids.</text>
</comment>
<dbReference type="PRINTS" id="PR02050">
    <property type="entry name" value="B14GALTRFASE"/>
</dbReference>
<feature type="domain" description="Galactosyltransferase C-terminal" evidence="12">
    <location>
        <begin position="157"/>
        <end position="225"/>
    </location>
</feature>
<evidence type="ECO:0000256" key="11">
    <source>
        <dbReference type="RuleBase" id="RU368121"/>
    </source>
</evidence>
<keyword evidence="4 11" id="KW-0328">Glycosyltransferase</keyword>
<dbReference type="Proteomes" id="UP000594260">
    <property type="component" value="Unplaced"/>
</dbReference>
<evidence type="ECO:0000256" key="8">
    <source>
        <dbReference type="ARBA" id="ARBA00022989"/>
    </source>
</evidence>
<keyword evidence="11" id="KW-0479">Metal-binding</keyword>
<dbReference type="AlphaFoldDB" id="A0A7M7JTX9"/>
<evidence type="ECO:0000313" key="15">
    <source>
        <dbReference type="Proteomes" id="UP000594260"/>
    </source>
</evidence>
<feature type="domain" description="Galactosyltransferase N-terminal" evidence="13">
    <location>
        <begin position="64"/>
        <end position="148"/>
    </location>
</feature>
<dbReference type="UniPathway" id="UPA00378"/>
<keyword evidence="15" id="KW-1185">Reference proteome</keyword>
<dbReference type="GO" id="GO:0046872">
    <property type="term" value="F:metal ion binding"/>
    <property type="evidence" value="ECO:0007669"/>
    <property type="project" value="UniProtKB-UniRule"/>
</dbReference>
<dbReference type="CTD" id="42991"/>
<keyword evidence="7 11" id="KW-0735">Signal-anchor</keyword>
<keyword evidence="8 11" id="KW-1133">Transmembrane helix</keyword>
<organism evidence="14 15">
    <name type="scientific">Varroa destructor</name>
    <name type="common">Honeybee mite</name>
    <dbReference type="NCBI Taxonomy" id="109461"/>
    <lineage>
        <taxon>Eukaryota</taxon>
        <taxon>Metazoa</taxon>
        <taxon>Ecdysozoa</taxon>
        <taxon>Arthropoda</taxon>
        <taxon>Chelicerata</taxon>
        <taxon>Arachnida</taxon>
        <taxon>Acari</taxon>
        <taxon>Parasitiformes</taxon>
        <taxon>Mesostigmata</taxon>
        <taxon>Gamasina</taxon>
        <taxon>Dermanyssoidea</taxon>
        <taxon>Varroidae</taxon>
        <taxon>Varroa</taxon>
    </lineage>
</organism>
<evidence type="ECO:0000256" key="7">
    <source>
        <dbReference type="ARBA" id="ARBA00022968"/>
    </source>
</evidence>
<sequence length="324" mass="37392">MPVGRGQVKALIVKRTRRAIHDFKMGFAPRNVRQLFCAGIALSLTCTLCLVFWLNLGILEHPYSHRLAIIIPFRDRFEELLEFVPHLSRFLTAQGVAYRFIVINQGDRFRFNRGALINIGYLVSRAQCDYMVMHDVDLLPLNPKLSYRFPQGDNVIVHIAAPHLHPKYHYSTFVGGILLMRHAVFARLNGLSNKYWGWGLEDDEFYVRAKEANVRFERPPTDIGTGINDTFRHIHDARRRPRDMVRIGSQREESRKRDRVTGLNNVVFQHQGLYQVRIGEVPVDVHNVHLHCDLTITPWCEKPRPKKPVALSAIDNPPRNPVSP</sequence>
<evidence type="ECO:0000256" key="1">
    <source>
        <dbReference type="ARBA" id="ARBA00004606"/>
    </source>
</evidence>
<dbReference type="GO" id="GO:0016020">
    <property type="term" value="C:membrane"/>
    <property type="evidence" value="ECO:0007669"/>
    <property type="project" value="UniProtKB-SubCell"/>
</dbReference>
<evidence type="ECO:0000259" key="13">
    <source>
        <dbReference type="Pfam" id="PF13733"/>
    </source>
</evidence>
<comment type="cofactor">
    <cofactor evidence="11">
        <name>Mn(2+)</name>
        <dbReference type="ChEBI" id="CHEBI:29035"/>
    </cofactor>
</comment>
<evidence type="ECO:0000313" key="14">
    <source>
        <dbReference type="EnsemblMetazoa" id="XP_022657067"/>
    </source>
</evidence>
<dbReference type="OrthoDB" id="6020664at2759"/>
<dbReference type="EnsemblMetazoa" id="XM_022801332">
    <property type="protein sequence ID" value="XP_022657067"/>
    <property type="gene ID" value="LOC111248646"/>
</dbReference>
<evidence type="ECO:0000256" key="5">
    <source>
        <dbReference type="ARBA" id="ARBA00022679"/>
    </source>
</evidence>
<keyword evidence="11" id="KW-0464">Manganese</keyword>
<proteinExistence type="inferred from homology"/>
<keyword evidence="5 11" id="KW-0808">Transferase</keyword>
<keyword evidence="10 11" id="KW-0325">Glycoprotein</keyword>
<dbReference type="EnsemblMetazoa" id="XM_022801331">
    <property type="protein sequence ID" value="XP_022657066"/>
    <property type="gene ID" value="LOC111248646"/>
</dbReference>
<dbReference type="PANTHER" id="PTHR19300:SF30">
    <property type="entry name" value="BETA-1,4-GALACTOSYLTRANSFERASE 7"/>
    <property type="match status" value="1"/>
</dbReference>
<evidence type="ECO:0000259" key="12">
    <source>
        <dbReference type="Pfam" id="PF02709"/>
    </source>
</evidence>
<dbReference type="Pfam" id="PF13733">
    <property type="entry name" value="Glyco_transf_7N"/>
    <property type="match status" value="1"/>
</dbReference>
<dbReference type="FunCoup" id="A0A7M7JTX9">
    <property type="interactions" value="1195"/>
</dbReference>
<dbReference type="InterPro" id="IPR027995">
    <property type="entry name" value="Galactosyl_T_N"/>
</dbReference>
<evidence type="ECO:0000256" key="2">
    <source>
        <dbReference type="ARBA" id="ARBA00004922"/>
    </source>
</evidence>
<comment type="pathway">
    <text evidence="2 11">Protein modification; protein glycosylation.</text>
</comment>